<dbReference type="AlphaFoldDB" id="A0A0N5CTW2"/>
<name>A0A0N5CTW2_THECL</name>
<gene>
    <name evidence="1" type="ORF">TCLT_LOCUS3663</name>
</gene>
<sequence length="124" mass="14934">MRDYLTKEVDIPYIRRNYENKRKIYRNCRGLVSPILIYKCFFKKDSDEEAQFFVAKDGKLTNINNNSNLLAEDFFQYAKKPCPCLKAADRIAFDRFDIPYSVNKRGRWKLYDKFRENLKNLQVI</sequence>
<organism evidence="3">
    <name type="scientific">Thelazia callipaeda</name>
    <name type="common">Oriental eyeworm</name>
    <name type="synonym">Parasitic nematode</name>
    <dbReference type="NCBI Taxonomy" id="103827"/>
    <lineage>
        <taxon>Eukaryota</taxon>
        <taxon>Metazoa</taxon>
        <taxon>Ecdysozoa</taxon>
        <taxon>Nematoda</taxon>
        <taxon>Chromadorea</taxon>
        <taxon>Rhabditida</taxon>
        <taxon>Spirurina</taxon>
        <taxon>Spiruromorpha</taxon>
        <taxon>Thelazioidea</taxon>
        <taxon>Thelaziidae</taxon>
        <taxon>Thelazia</taxon>
    </lineage>
</organism>
<proteinExistence type="predicted"/>
<dbReference type="EMBL" id="UYYF01002169">
    <property type="protein sequence ID" value="VDN00322.1"/>
    <property type="molecule type" value="Genomic_DNA"/>
</dbReference>
<protein>
    <submittedName>
        <fullName evidence="3">DUF3825 domain-containing protein</fullName>
    </submittedName>
</protein>
<evidence type="ECO:0000313" key="1">
    <source>
        <dbReference type="EMBL" id="VDN00322.1"/>
    </source>
</evidence>
<accession>A0A0N5CTW2</accession>
<keyword evidence="2" id="KW-1185">Reference proteome</keyword>
<dbReference type="WBParaSite" id="TCLT_0000367401-mRNA-1">
    <property type="protein sequence ID" value="TCLT_0000367401-mRNA-1"/>
    <property type="gene ID" value="TCLT_0000367401"/>
</dbReference>
<reference evidence="1 2" key="2">
    <citation type="submission" date="2018-11" db="EMBL/GenBank/DDBJ databases">
        <authorList>
            <consortium name="Pathogen Informatics"/>
        </authorList>
    </citation>
    <scope>NUCLEOTIDE SEQUENCE [LARGE SCALE GENOMIC DNA]</scope>
</reference>
<reference evidence="3" key="1">
    <citation type="submission" date="2017-02" db="UniProtKB">
        <authorList>
            <consortium name="WormBaseParasite"/>
        </authorList>
    </citation>
    <scope>IDENTIFICATION</scope>
</reference>
<evidence type="ECO:0000313" key="3">
    <source>
        <dbReference type="WBParaSite" id="TCLT_0000367401-mRNA-1"/>
    </source>
</evidence>
<dbReference type="Proteomes" id="UP000276776">
    <property type="component" value="Unassembled WGS sequence"/>
</dbReference>
<evidence type="ECO:0000313" key="2">
    <source>
        <dbReference type="Proteomes" id="UP000276776"/>
    </source>
</evidence>